<evidence type="ECO:0000313" key="2">
    <source>
        <dbReference type="Proteomes" id="UP001057402"/>
    </source>
</evidence>
<evidence type="ECO:0000313" key="1">
    <source>
        <dbReference type="EMBL" id="KAI4329839.1"/>
    </source>
</evidence>
<sequence>MNQFLERCFYCTGQYNSEEHFLEHNEKLKEKESGVLSNRLYYLAVPPHLFVDAVRCSENRASSDSGWTRYLKEDQIFRIDHHSGESFNSRIWYSTPCGRNYIRNVQLIFSEDISTEGQGRGYEDDGVIQDMMQNHLIHLLELFAMETPVSLDAEDIRNKKVKVLLSICPPRLDDVVIGQLKCYREGNMSYGGFTDGPTISEGSLTPTYAAVTFFINNARWDGVPFMVIAGKEQRFESSSDICQEIFTAEMLGPTHGMRRMNELVLRVQPDEAIYLRINNKVPGLGKRLDRSDLNLLFETRYLTEVPDAYERLLLDAIKGECRLFIRNDELGPYSVPY</sequence>
<comment type="caution">
    <text evidence="1">The sequence shown here is derived from an EMBL/GenBank/DDBJ whole genome shotgun (WGS) entry which is preliminary data.</text>
</comment>
<gene>
    <name evidence="1" type="ORF">MLD38_028180</name>
</gene>
<accession>A0ACB9N2K8</accession>
<protein>
    <submittedName>
        <fullName evidence="1">Uncharacterized protein</fullName>
    </submittedName>
</protein>
<dbReference type="EMBL" id="CM042887">
    <property type="protein sequence ID" value="KAI4329839.1"/>
    <property type="molecule type" value="Genomic_DNA"/>
</dbReference>
<name>A0ACB9N2K8_9MYRT</name>
<proteinExistence type="predicted"/>
<reference evidence="2" key="1">
    <citation type="journal article" date="2023" name="Front. Plant Sci.">
        <title>Chromosomal-level genome assembly of Melastoma candidum provides insights into trichome evolution.</title>
        <authorList>
            <person name="Zhong Y."/>
            <person name="Wu W."/>
            <person name="Sun C."/>
            <person name="Zou P."/>
            <person name="Liu Y."/>
            <person name="Dai S."/>
            <person name="Zhou R."/>
        </authorList>
    </citation>
    <scope>NUCLEOTIDE SEQUENCE [LARGE SCALE GENOMIC DNA]</scope>
</reference>
<dbReference type="Proteomes" id="UP001057402">
    <property type="component" value="Chromosome 8"/>
</dbReference>
<keyword evidence="2" id="KW-1185">Reference proteome</keyword>
<organism evidence="1 2">
    <name type="scientific">Melastoma candidum</name>
    <dbReference type="NCBI Taxonomy" id="119954"/>
    <lineage>
        <taxon>Eukaryota</taxon>
        <taxon>Viridiplantae</taxon>
        <taxon>Streptophyta</taxon>
        <taxon>Embryophyta</taxon>
        <taxon>Tracheophyta</taxon>
        <taxon>Spermatophyta</taxon>
        <taxon>Magnoliopsida</taxon>
        <taxon>eudicotyledons</taxon>
        <taxon>Gunneridae</taxon>
        <taxon>Pentapetalae</taxon>
        <taxon>rosids</taxon>
        <taxon>malvids</taxon>
        <taxon>Myrtales</taxon>
        <taxon>Melastomataceae</taxon>
        <taxon>Melastomatoideae</taxon>
        <taxon>Melastomateae</taxon>
        <taxon>Melastoma</taxon>
    </lineage>
</organism>